<dbReference type="eggNOG" id="COG1361">
    <property type="taxonomic scope" value="Bacteria"/>
</dbReference>
<reference evidence="2 3" key="1">
    <citation type="submission" date="2013-09" db="EMBL/GenBank/DDBJ databases">
        <authorList>
            <person name="Zeng Z."/>
            <person name="Chen C."/>
        </authorList>
    </citation>
    <scope>NUCLEOTIDE SEQUENCE [LARGE SCALE GENOMIC DNA]</scope>
    <source>
        <strain evidence="2 3">WB 3.3-2</strain>
    </source>
</reference>
<dbReference type="Gene3D" id="2.60.40.10">
    <property type="entry name" value="Immunoglobulins"/>
    <property type="match status" value="2"/>
</dbReference>
<comment type="caution">
    <text evidence="2">The sequence shown here is derived from an EMBL/GenBank/DDBJ whole genome shotgun (WGS) entry which is preliminary data.</text>
</comment>
<sequence>MFLVFSLSAMAQLNLSVAPTDAACAGQGLLTFSVTGNDPAATITYTIYGGANTSAPQVGTVTQTSTSTPPYQLRNLAAGTYTVVATQVIGGVTTTSAPRTVVISTTTLGAAYTPVIQGTRCGTDGKVTINVDRGVPVRYDLYAGNTPSGAPIATVNAPAPGVFENLAVGDYTAVMTDACGDTGTVSVNIIQETTNVLLDAVTWPVQAPLVLGEDWSLVDCNHIAPQHRISTVGQQNIFYPVDITYTVTSPQGVVQAPVVQHIETGSNNQSFRSEPILFYPCEQYTYTMSLRDACGNVFNSPINVLNECFEVTWEVNYGHCDESIIFTAKNWAPPFVVTFTPPTASTFNPADHNDPLEHPNFAGPAATYNNHVPDGTYGATVSNCGRTVVFPAIIVQKPDQELILNGTIPCGETEGVISGAFTKTQTDFLHVNIVAPFPPGYTGPTNLDSGINPLQPSEFSYGPLPDLGTYWIAAESECPEDGILLVPVTFTRGNNPLVIDYTSRAGCEEGVGSIWIHAVPPPPAGGSIVGVTIQRGPAAWEAANPGARPVDVSVNVAADGMFYMNSLPEGEYEFNVIDACGPSPYVMNVTGYHNTVRTATVDVNCVTFQVTVDVQGNNNLAAGYWLQKKDGNNWVHPVTNVVYTPGATPTAANSVRLTGPTLSNGVYTPGVTASSGTGEFRVIEVYSIYANGLNTGARCLTELATFRSGIPPEITGVFSFPCSENSGEVIVNALTSGDPSYVRYSVDGGTPQVSNVFSGLLPNTPYTFTVTDRCNTVNQVAQIQDAPPLVVARTGTCDGQDVVLSLPEFNFLTYEWYNVAAPTVILSNNGTLTLPAFDSATDAGTYAVRVANPTNAQSCLNQTIQYVVAPNALPSAGADNITMPAICTGSVATVDLATYLVAPFDAGGTYTLVSGTGGTLTGSVFDISTITTGGTFDFNYTSSNTCGNTDVALLRVRLIESPAAATIDPVAVQCEGSNIRLVATSTTTTPGLVYSWTGPNGYTFTGATAEINNAVIANSGDYTVVVSNGVCDSAPTTINVTVTAAPNAGDPNTTPICNDVAGTVLDLADYLVAPFDAGGTWALAATNTPPAGSFDVVNSTFDTAGLIGTYDFTYSVTACGTTDVAVITFVLNAIPNAPVATVAAAVVCENGSIQLNTPAVAGATYSWTKGGSVVSTAQNPNIPATLAAAGDYVLTISVNGCTADSAPVNVVVTPLPQFSLAGNTVICPTQFTTLSVVPTNFALTDAAISYQWTLNGASVSNAPTARVDALGDYIVTVTNANGGCPTSHTITVTADPDPFSIVLEGDCVNEHFIMSITNIADIGTTQSIVWSGPGISETAGNNPTIDLTAKAIGIYSVTVTNADGCFKTQTIDVTSTSCMIPRGISPEEVDGKNDFFDLTNLGVQNLQIFNRYGLQVYEKNNYTKEWYGQSDKGDLPTGTYFYVAKMADKQVTGWVYIQRNSN</sequence>
<dbReference type="InterPro" id="IPR007110">
    <property type="entry name" value="Ig-like_dom"/>
</dbReference>
<dbReference type="InterPro" id="IPR013783">
    <property type="entry name" value="Ig-like_fold"/>
</dbReference>
<evidence type="ECO:0000313" key="2">
    <source>
        <dbReference type="EMBL" id="KGO87374.1"/>
    </source>
</evidence>
<organism evidence="2 3">
    <name type="scientific">Flavobacterium rivuli WB 3.3-2 = DSM 21788</name>
    <dbReference type="NCBI Taxonomy" id="1121895"/>
    <lineage>
        <taxon>Bacteria</taxon>
        <taxon>Pseudomonadati</taxon>
        <taxon>Bacteroidota</taxon>
        <taxon>Flavobacteriia</taxon>
        <taxon>Flavobacteriales</taxon>
        <taxon>Flavobacteriaceae</taxon>
        <taxon>Flavobacterium</taxon>
    </lineage>
</organism>
<dbReference type="SUPFAM" id="SSF48726">
    <property type="entry name" value="Immunoglobulin"/>
    <property type="match status" value="1"/>
</dbReference>
<gene>
    <name evidence="2" type="ORF">Q765_06835</name>
</gene>
<feature type="domain" description="Ig-like" evidence="1">
    <location>
        <begin position="765"/>
        <end position="865"/>
    </location>
</feature>
<dbReference type="PROSITE" id="PS50835">
    <property type="entry name" value="IG_LIKE"/>
    <property type="match status" value="1"/>
</dbReference>
<dbReference type="InterPro" id="IPR036179">
    <property type="entry name" value="Ig-like_dom_sf"/>
</dbReference>
<proteinExistence type="predicted"/>
<dbReference type="EMBL" id="JRLX01000005">
    <property type="protein sequence ID" value="KGO87374.1"/>
    <property type="molecule type" value="Genomic_DNA"/>
</dbReference>
<accession>A0A0A2M513</accession>
<dbReference type="Pfam" id="PF13585">
    <property type="entry name" value="CHU_C"/>
    <property type="match status" value="1"/>
</dbReference>
<evidence type="ECO:0000313" key="3">
    <source>
        <dbReference type="Proteomes" id="UP000030152"/>
    </source>
</evidence>
<protein>
    <recommendedName>
        <fullName evidence="1">Ig-like domain-containing protein</fullName>
    </recommendedName>
</protein>
<evidence type="ECO:0000259" key="1">
    <source>
        <dbReference type="PROSITE" id="PS50835"/>
    </source>
</evidence>
<keyword evidence="3" id="KW-1185">Reference proteome</keyword>
<dbReference type="Proteomes" id="UP000030152">
    <property type="component" value="Unassembled WGS sequence"/>
</dbReference>
<dbReference type="STRING" id="1121895.GCA_000378485_02294"/>
<name>A0A0A2M513_9FLAO</name>
<dbReference type="eggNOG" id="COG3291">
    <property type="taxonomic scope" value="Bacteria"/>
</dbReference>